<gene>
    <name evidence="1" type="ORF">FKW44_016400</name>
</gene>
<keyword evidence="2" id="KW-1185">Reference proteome</keyword>
<name>A0A7T8H1Q8_CALRO</name>
<evidence type="ECO:0000313" key="1">
    <source>
        <dbReference type="EMBL" id="QQP41900.1"/>
    </source>
</evidence>
<dbReference type="Proteomes" id="UP000595437">
    <property type="component" value="Chromosome 11"/>
</dbReference>
<reference evidence="2" key="1">
    <citation type="submission" date="2021-01" db="EMBL/GenBank/DDBJ databases">
        <title>Caligus Genome Assembly.</title>
        <authorList>
            <person name="Gallardo-Escarate C."/>
        </authorList>
    </citation>
    <scope>NUCLEOTIDE SEQUENCE [LARGE SCALE GENOMIC DNA]</scope>
</reference>
<dbReference type="AlphaFoldDB" id="A0A7T8H1Q8"/>
<feature type="non-terminal residue" evidence="1">
    <location>
        <position position="1"/>
    </location>
</feature>
<proteinExistence type="predicted"/>
<accession>A0A7T8H1Q8</accession>
<organism evidence="1 2">
    <name type="scientific">Caligus rogercresseyi</name>
    <name type="common">Sea louse</name>
    <dbReference type="NCBI Taxonomy" id="217165"/>
    <lineage>
        <taxon>Eukaryota</taxon>
        <taxon>Metazoa</taxon>
        <taxon>Ecdysozoa</taxon>
        <taxon>Arthropoda</taxon>
        <taxon>Crustacea</taxon>
        <taxon>Multicrustacea</taxon>
        <taxon>Hexanauplia</taxon>
        <taxon>Copepoda</taxon>
        <taxon>Siphonostomatoida</taxon>
        <taxon>Caligidae</taxon>
        <taxon>Caligus</taxon>
    </lineage>
</organism>
<protein>
    <submittedName>
        <fullName evidence="1">Uncharacterized protein</fullName>
    </submittedName>
</protein>
<sequence>AELKVIAFEPFAVPACDGLCCRGQQRQHHGPHFVEATSRSHTVEYVHILEEKFCLDNVVIIQDLHHVMGPRPIDLVGHEVPNFVKAQNA</sequence>
<dbReference type="EMBL" id="CP045900">
    <property type="protein sequence ID" value="QQP41900.1"/>
    <property type="molecule type" value="Genomic_DNA"/>
</dbReference>
<evidence type="ECO:0000313" key="2">
    <source>
        <dbReference type="Proteomes" id="UP000595437"/>
    </source>
</evidence>